<evidence type="ECO:0000256" key="1">
    <source>
        <dbReference type="SAM" id="SignalP"/>
    </source>
</evidence>
<sequence length="309" mass="34004">MNRHRLFALILVCVFAVSSCDAQSDSHSDARAIANPVNKVKSLTTFDLVSPAMTEGSPGAGKRVRQTAPEYEGTQVHHSLYLPLDWKPGGKFPVIVEYTGNKWAACNSSGEVGDANLGYGISGGRGFVWVCMPYVEIGRQKNAVTWWGDKQATIDYCKTNLPRICAEFAGDPDNVILCGFSRGAIATSYIGLADDEIAGLWKGFVTHDHFDGEKTWGYPDSDRASALTRLARLDGRPVLVCGTHASTVRDVFLGDHQELARFTFVDVPTSQLFAIPEGDVVHPHTDLWMHKESVYRAQVRDWVQSVLDQ</sequence>
<reference evidence="2 3" key="1">
    <citation type="journal article" date="2013" name="Mar. Genomics">
        <title>Expression of sulfatases in Rhodopirellula baltica and the diversity of sulfatases in the genus Rhodopirellula.</title>
        <authorList>
            <person name="Wegner C.E."/>
            <person name="Richter-Heitmann T."/>
            <person name="Klindworth A."/>
            <person name="Klockow C."/>
            <person name="Richter M."/>
            <person name="Achstetter T."/>
            <person name="Glockner F.O."/>
            <person name="Harder J."/>
        </authorList>
    </citation>
    <scope>NUCLEOTIDE SEQUENCE [LARGE SCALE GENOMIC DNA]</scope>
    <source>
        <strain evidence="2 3">SM1</strain>
    </source>
</reference>
<dbReference type="EMBL" id="ANOG01000025">
    <property type="protein sequence ID" value="EMI22882.1"/>
    <property type="molecule type" value="Genomic_DNA"/>
</dbReference>
<dbReference type="PROSITE" id="PS51257">
    <property type="entry name" value="PROKAR_LIPOPROTEIN"/>
    <property type="match status" value="1"/>
</dbReference>
<dbReference type="Proteomes" id="UP000011991">
    <property type="component" value="Unassembled WGS sequence"/>
</dbReference>
<evidence type="ECO:0000313" key="3">
    <source>
        <dbReference type="Proteomes" id="UP000011991"/>
    </source>
</evidence>
<dbReference type="PATRIC" id="fig|1265738.3.peg.220"/>
<feature type="chain" id="PRO_5004071365" evidence="1">
    <location>
        <begin position="25"/>
        <end position="309"/>
    </location>
</feature>
<comment type="caution">
    <text evidence="2">The sequence shown here is derived from an EMBL/GenBank/DDBJ whole genome shotgun (WGS) entry which is preliminary data.</text>
</comment>
<keyword evidence="1" id="KW-0732">Signal</keyword>
<feature type="signal peptide" evidence="1">
    <location>
        <begin position="1"/>
        <end position="24"/>
    </location>
</feature>
<organism evidence="2 3">
    <name type="scientific">Rhodopirellula maiorica SM1</name>
    <dbReference type="NCBI Taxonomy" id="1265738"/>
    <lineage>
        <taxon>Bacteria</taxon>
        <taxon>Pseudomonadati</taxon>
        <taxon>Planctomycetota</taxon>
        <taxon>Planctomycetia</taxon>
        <taxon>Pirellulales</taxon>
        <taxon>Pirellulaceae</taxon>
        <taxon>Novipirellula</taxon>
    </lineage>
</organism>
<proteinExistence type="predicted"/>
<evidence type="ECO:0000313" key="2">
    <source>
        <dbReference type="EMBL" id="EMI22882.1"/>
    </source>
</evidence>
<keyword evidence="3" id="KW-1185">Reference proteome</keyword>
<protein>
    <submittedName>
        <fullName evidence="2">Secreted protein</fullName>
    </submittedName>
</protein>
<dbReference type="InterPro" id="IPR029058">
    <property type="entry name" value="AB_hydrolase_fold"/>
</dbReference>
<dbReference type="AlphaFoldDB" id="M5S5G1"/>
<accession>M5S5G1</accession>
<name>M5S5G1_9BACT</name>
<gene>
    <name evidence="2" type="ORF">RMSM_00212</name>
</gene>
<dbReference type="Gene3D" id="3.40.50.1820">
    <property type="entry name" value="alpha/beta hydrolase"/>
    <property type="match status" value="1"/>
</dbReference>
<dbReference type="SUPFAM" id="SSF53474">
    <property type="entry name" value="alpha/beta-Hydrolases"/>
    <property type="match status" value="1"/>
</dbReference>